<protein>
    <submittedName>
        <fullName evidence="9">RING-type domain-containing protein</fullName>
    </submittedName>
</protein>
<evidence type="ECO:0000256" key="3">
    <source>
        <dbReference type="ARBA" id="ARBA00022833"/>
    </source>
</evidence>
<feature type="region of interest" description="Disordered" evidence="5">
    <location>
        <begin position="123"/>
        <end position="156"/>
    </location>
</feature>
<dbReference type="WBParaSite" id="EVEC_0000596301-mRNA-1">
    <property type="protein sequence ID" value="EVEC_0000596301-mRNA-1"/>
    <property type="gene ID" value="EVEC_0000596301"/>
</dbReference>
<feature type="region of interest" description="Disordered" evidence="5">
    <location>
        <begin position="251"/>
        <end position="304"/>
    </location>
</feature>
<keyword evidence="3" id="KW-0862">Zinc</keyword>
<dbReference type="PROSITE" id="PS50089">
    <property type="entry name" value="ZF_RING_2"/>
    <property type="match status" value="1"/>
</dbReference>
<dbReference type="SMART" id="SM00184">
    <property type="entry name" value="RING"/>
    <property type="match status" value="1"/>
</dbReference>
<evidence type="ECO:0000313" key="7">
    <source>
        <dbReference type="EMBL" id="VDD90823.1"/>
    </source>
</evidence>
<keyword evidence="2 4" id="KW-0863">Zinc-finger</keyword>
<dbReference type="Gene3D" id="3.30.40.10">
    <property type="entry name" value="Zinc/RING finger domain, C3HC4 (zinc finger)"/>
    <property type="match status" value="1"/>
</dbReference>
<evidence type="ECO:0000313" key="8">
    <source>
        <dbReference type="Proteomes" id="UP000274131"/>
    </source>
</evidence>
<reference evidence="7 8" key="2">
    <citation type="submission" date="2018-10" db="EMBL/GenBank/DDBJ databases">
        <authorList>
            <consortium name="Pathogen Informatics"/>
        </authorList>
    </citation>
    <scope>NUCLEOTIDE SEQUENCE [LARGE SCALE GENOMIC DNA]</scope>
</reference>
<sequence length="470" mass="50816">MIEKSRSTSSSRLDKTLTLYPYESQRELPEVRSVDTGEVRQEWLTELTCPVCNQTLKRTKVTPVCILARLIEVNCLHRFCAGCINGSRRCPKCAEPIFKKSLIKNDINTDAIIDKRPFDRADCDGDLSSESSPLKNGAAVNDSSRSSSVSTISEVANGSEARDTALNATSAESSSNKSSALSSKVNGVLQNDSSLTPVITLQRSGLNANVIKSISKGHDGHSTLVYFSGSAGQKPDVAAKTSKVDDGKCAPVQTNDSASSSNIAVGAGSSAERDGVGSPSLCNGSAVGSSPAVAKHETGQGPSSGIYNPISAEEIFFLLRQHLYPDCETEVILSPHASVFSDEDIGDSARRPHFIFCEPQAKVEHLCAYVMRRTAIAMKGKILKKKVEICPVKMEVSVKDVFVMKLAGEDKYSTVEICPPAQADSVRLFSTQYPFRALEEERTVESLKEEYAGEKIKPLRLVYRFVSDGV</sequence>
<evidence type="ECO:0000256" key="5">
    <source>
        <dbReference type="SAM" id="MobiDB-lite"/>
    </source>
</evidence>
<dbReference type="InterPro" id="IPR001841">
    <property type="entry name" value="Znf_RING"/>
</dbReference>
<dbReference type="InterPro" id="IPR013083">
    <property type="entry name" value="Znf_RING/FYVE/PHD"/>
</dbReference>
<dbReference type="EMBL" id="UXUI01008205">
    <property type="protein sequence ID" value="VDD90823.1"/>
    <property type="molecule type" value="Genomic_DNA"/>
</dbReference>
<proteinExistence type="predicted"/>
<feature type="compositionally biased region" description="Polar residues" evidence="5">
    <location>
        <begin position="252"/>
        <end position="263"/>
    </location>
</feature>
<feature type="compositionally biased region" description="Low complexity" evidence="5">
    <location>
        <begin position="143"/>
        <end position="153"/>
    </location>
</feature>
<dbReference type="OrthoDB" id="337575at2759"/>
<dbReference type="SUPFAM" id="SSF57850">
    <property type="entry name" value="RING/U-box"/>
    <property type="match status" value="1"/>
</dbReference>
<evidence type="ECO:0000313" key="9">
    <source>
        <dbReference type="WBParaSite" id="EVEC_0000596301-mRNA-1"/>
    </source>
</evidence>
<keyword evidence="8" id="KW-1185">Reference proteome</keyword>
<organism evidence="9">
    <name type="scientific">Enterobius vermicularis</name>
    <name type="common">Human pinworm</name>
    <dbReference type="NCBI Taxonomy" id="51028"/>
    <lineage>
        <taxon>Eukaryota</taxon>
        <taxon>Metazoa</taxon>
        <taxon>Ecdysozoa</taxon>
        <taxon>Nematoda</taxon>
        <taxon>Chromadorea</taxon>
        <taxon>Rhabditida</taxon>
        <taxon>Spirurina</taxon>
        <taxon>Oxyuridomorpha</taxon>
        <taxon>Oxyuroidea</taxon>
        <taxon>Oxyuridae</taxon>
        <taxon>Enterobius</taxon>
    </lineage>
</organism>
<name>A0A0N4V6R9_ENTVE</name>
<keyword evidence="1" id="KW-0479">Metal-binding</keyword>
<evidence type="ECO:0000256" key="2">
    <source>
        <dbReference type="ARBA" id="ARBA00022771"/>
    </source>
</evidence>
<evidence type="ECO:0000256" key="4">
    <source>
        <dbReference type="PROSITE-ProRule" id="PRU00175"/>
    </source>
</evidence>
<dbReference type="GO" id="GO:0008270">
    <property type="term" value="F:zinc ion binding"/>
    <property type="evidence" value="ECO:0007669"/>
    <property type="project" value="UniProtKB-KW"/>
</dbReference>
<evidence type="ECO:0000259" key="6">
    <source>
        <dbReference type="PROSITE" id="PS50089"/>
    </source>
</evidence>
<dbReference type="InterPro" id="IPR017907">
    <property type="entry name" value="Znf_RING_CS"/>
</dbReference>
<dbReference type="PROSITE" id="PS00518">
    <property type="entry name" value="ZF_RING_1"/>
    <property type="match status" value="1"/>
</dbReference>
<dbReference type="AlphaFoldDB" id="A0A0N4V6R9"/>
<accession>A0A0N4V6R9</accession>
<reference evidence="9" key="1">
    <citation type="submission" date="2017-02" db="UniProtKB">
        <authorList>
            <consortium name="WormBaseParasite"/>
        </authorList>
    </citation>
    <scope>IDENTIFICATION</scope>
</reference>
<evidence type="ECO:0000256" key="1">
    <source>
        <dbReference type="ARBA" id="ARBA00022723"/>
    </source>
</evidence>
<dbReference type="STRING" id="51028.A0A0N4V6R9"/>
<feature type="domain" description="RING-type" evidence="6">
    <location>
        <begin position="49"/>
        <end position="93"/>
    </location>
</feature>
<gene>
    <name evidence="7" type="ORF">EVEC_LOCUS5574</name>
</gene>
<dbReference type="Gene3D" id="3.10.20.90">
    <property type="entry name" value="Phosphatidylinositol 3-kinase Catalytic Subunit, Chain A, domain 1"/>
    <property type="match status" value="1"/>
</dbReference>
<dbReference type="Proteomes" id="UP000274131">
    <property type="component" value="Unassembled WGS sequence"/>
</dbReference>